<dbReference type="GO" id="GO:0006260">
    <property type="term" value="P:DNA replication"/>
    <property type="evidence" value="ECO:0007669"/>
    <property type="project" value="InterPro"/>
</dbReference>
<dbReference type="AlphaFoldDB" id="A0A3M9XQY5"/>
<comment type="catalytic activity">
    <reaction evidence="15">
        <text>Couples ATP hydrolysis with the unwinding of duplex DNA by translocating in the 3'-5' direction.</text>
        <dbReference type="EC" id="5.6.2.4"/>
    </reaction>
</comment>
<keyword evidence="13" id="KW-0234">DNA repair</keyword>
<dbReference type="Pfam" id="PF00570">
    <property type="entry name" value="HRDC"/>
    <property type="match status" value="1"/>
</dbReference>
<organism evidence="21 22">
    <name type="scientific">Methylocystis hirsuta</name>
    <dbReference type="NCBI Taxonomy" id="369798"/>
    <lineage>
        <taxon>Bacteria</taxon>
        <taxon>Pseudomonadati</taxon>
        <taxon>Pseudomonadota</taxon>
        <taxon>Alphaproteobacteria</taxon>
        <taxon>Hyphomicrobiales</taxon>
        <taxon>Methylocystaceae</taxon>
        <taxon>Methylocystis</taxon>
    </lineage>
</organism>
<keyword evidence="8 21" id="KW-0347">Helicase</keyword>
<dbReference type="SUPFAM" id="SSF47819">
    <property type="entry name" value="HRDC-like"/>
    <property type="match status" value="1"/>
</dbReference>
<keyword evidence="14" id="KW-0413">Isomerase</keyword>
<dbReference type="Proteomes" id="UP000268623">
    <property type="component" value="Unassembled WGS sequence"/>
</dbReference>
<dbReference type="InterPro" id="IPR044876">
    <property type="entry name" value="HRDC_dom_sf"/>
</dbReference>
<dbReference type="InterPro" id="IPR001650">
    <property type="entry name" value="Helicase_C-like"/>
</dbReference>
<dbReference type="EC" id="5.6.2.4" evidence="16"/>
<dbReference type="PANTHER" id="PTHR13710">
    <property type="entry name" value="DNA HELICASE RECQ FAMILY MEMBER"/>
    <property type="match status" value="1"/>
</dbReference>
<dbReference type="GO" id="GO:0016787">
    <property type="term" value="F:hydrolase activity"/>
    <property type="evidence" value="ECO:0007669"/>
    <property type="project" value="UniProtKB-KW"/>
</dbReference>
<dbReference type="FunFam" id="3.40.50.300:FF:001389">
    <property type="entry name" value="ATP-dependent DNA helicase RecQ"/>
    <property type="match status" value="1"/>
</dbReference>
<sequence length="612" mass="67628">MVLLPPQARVLLKSVFGYDDFRPGQAEIIAAVLHGGPVLAVMPTGSGKSMCYQLPAIMEGALTVVVSPLIALMRDQVQQMRALGIAAATLNSMNGAEENDEARRAMRDGALRLLYVSPERLMMDGLIADVRRAGARRLAIDEAHCVSEWGHDFRPEYREIGRAAEALGDIQAIGLTATADAATREDIARRLFSSPPQLFLHSFDRPNIALNFALKDQPKRQLSHFLEKHKSESGIVYCSSRKRTEDLAYYFQEQGYDALAYHAGMDQAARNRNGDRFLREDAVIAVATIAFGMGVNKPDVRFVAHADMPSSVESYYQEIGRAGRDGLPADTLTLYSLDDMAFLRRRIDEKDVSEERRRIEHDRFSALAMLCETPRCRRQTLLAYFAEEAAPCGCCDVCQGKVAVFDGVIPTQKALSAIYRTGQRFGAGHIADVLRGEATDAVRRHGHDAIKTFGVGKEFSKSQWSSIMRQLFAAGALRTASAEHSPSRDGRSYGRPMGGFALTAKGEKILFGRETIMLRGDPLTRSERRKKAAAGLDETTDRILAALKRKRRELAQEEGVPAYVVFADRTLIDMAEKRPATLDDMLAVHGVGERKVARYGDAFLEALAEALR</sequence>
<dbReference type="NCBIfam" id="TIGR01389">
    <property type="entry name" value="recQ"/>
    <property type="match status" value="1"/>
</dbReference>
<dbReference type="SMART" id="SM00341">
    <property type="entry name" value="HRDC"/>
    <property type="match status" value="1"/>
</dbReference>
<dbReference type="GO" id="GO:0005524">
    <property type="term" value="F:ATP binding"/>
    <property type="evidence" value="ECO:0007669"/>
    <property type="project" value="UniProtKB-KW"/>
</dbReference>
<dbReference type="InterPro" id="IPR006293">
    <property type="entry name" value="DNA_helicase_ATP-dep_RecQ_bac"/>
</dbReference>
<dbReference type="Gene3D" id="1.10.150.80">
    <property type="entry name" value="HRDC domain"/>
    <property type="match status" value="1"/>
</dbReference>
<dbReference type="EMBL" id="QWDD01000001">
    <property type="protein sequence ID" value="RNJ50421.1"/>
    <property type="molecule type" value="Genomic_DNA"/>
</dbReference>
<feature type="domain" description="Helicase ATP-binding" evidence="19">
    <location>
        <begin position="29"/>
        <end position="197"/>
    </location>
</feature>
<evidence type="ECO:0000256" key="13">
    <source>
        <dbReference type="ARBA" id="ARBA00023204"/>
    </source>
</evidence>
<protein>
    <recommendedName>
        <fullName evidence="16">DNA helicase RecQ</fullName>
        <ecNumber evidence="16">5.6.2.4</ecNumber>
    </recommendedName>
</protein>
<dbReference type="SUPFAM" id="SSF46785">
    <property type="entry name" value="Winged helix' DNA-binding domain"/>
    <property type="match status" value="1"/>
</dbReference>
<keyword evidence="7 21" id="KW-0378">Hydrolase</keyword>
<evidence type="ECO:0000256" key="3">
    <source>
        <dbReference type="ARBA" id="ARBA00005446"/>
    </source>
</evidence>
<dbReference type="GO" id="GO:0043590">
    <property type="term" value="C:bacterial nucleoid"/>
    <property type="evidence" value="ECO:0007669"/>
    <property type="project" value="TreeGrafter"/>
</dbReference>
<evidence type="ECO:0000256" key="15">
    <source>
        <dbReference type="ARBA" id="ARBA00034617"/>
    </source>
</evidence>
<feature type="domain" description="HRDC" evidence="18">
    <location>
        <begin position="537"/>
        <end position="612"/>
    </location>
</feature>
<dbReference type="Pfam" id="PF00270">
    <property type="entry name" value="DEAD"/>
    <property type="match status" value="1"/>
</dbReference>
<dbReference type="Pfam" id="PF09382">
    <property type="entry name" value="RQC"/>
    <property type="match status" value="1"/>
</dbReference>
<dbReference type="SMART" id="SM00490">
    <property type="entry name" value="HELICc"/>
    <property type="match status" value="1"/>
</dbReference>
<dbReference type="GO" id="GO:0009432">
    <property type="term" value="P:SOS response"/>
    <property type="evidence" value="ECO:0007669"/>
    <property type="project" value="UniProtKB-UniRule"/>
</dbReference>
<dbReference type="InterPro" id="IPR014001">
    <property type="entry name" value="Helicase_ATP-bd"/>
</dbReference>
<evidence type="ECO:0000256" key="1">
    <source>
        <dbReference type="ARBA" id="ARBA00001946"/>
    </source>
</evidence>
<comment type="cofactor">
    <cofactor evidence="2">
        <name>Zn(2+)</name>
        <dbReference type="ChEBI" id="CHEBI:29105"/>
    </cofactor>
</comment>
<keyword evidence="12" id="KW-0233">DNA recombination</keyword>
<dbReference type="InterPro" id="IPR001763">
    <property type="entry name" value="Rhodanese-like_dom"/>
</dbReference>
<dbReference type="InterPro" id="IPR011545">
    <property type="entry name" value="DEAD/DEAH_box_helicase_dom"/>
</dbReference>
<dbReference type="SMART" id="SM00956">
    <property type="entry name" value="RQC"/>
    <property type="match status" value="1"/>
</dbReference>
<evidence type="ECO:0000256" key="14">
    <source>
        <dbReference type="ARBA" id="ARBA00023235"/>
    </source>
</evidence>
<dbReference type="InterPro" id="IPR018982">
    <property type="entry name" value="RQC_domain"/>
</dbReference>
<dbReference type="Pfam" id="PF16124">
    <property type="entry name" value="RecQ_Zn_bind"/>
    <property type="match status" value="1"/>
</dbReference>
<dbReference type="InterPro" id="IPR036390">
    <property type="entry name" value="WH_DNA-bd_sf"/>
</dbReference>
<dbReference type="Gene3D" id="3.40.50.300">
    <property type="entry name" value="P-loop containing nucleotide triphosphate hydrolases"/>
    <property type="match status" value="2"/>
</dbReference>
<dbReference type="PROSITE" id="PS51192">
    <property type="entry name" value="HELICASE_ATP_BIND_1"/>
    <property type="match status" value="1"/>
</dbReference>
<evidence type="ECO:0000256" key="10">
    <source>
        <dbReference type="ARBA" id="ARBA00022840"/>
    </source>
</evidence>
<keyword evidence="4" id="KW-0479">Metal-binding</keyword>
<dbReference type="GO" id="GO:0005737">
    <property type="term" value="C:cytoplasm"/>
    <property type="evidence" value="ECO:0007669"/>
    <property type="project" value="TreeGrafter"/>
</dbReference>
<evidence type="ECO:0000259" key="18">
    <source>
        <dbReference type="PROSITE" id="PS50967"/>
    </source>
</evidence>
<evidence type="ECO:0000256" key="9">
    <source>
        <dbReference type="ARBA" id="ARBA00022833"/>
    </source>
</evidence>
<dbReference type="InterPro" id="IPR036388">
    <property type="entry name" value="WH-like_DNA-bd_sf"/>
</dbReference>
<evidence type="ECO:0000256" key="4">
    <source>
        <dbReference type="ARBA" id="ARBA00022723"/>
    </source>
</evidence>
<dbReference type="PROSITE" id="PS50967">
    <property type="entry name" value="HRDC"/>
    <property type="match status" value="1"/>
</dbReference>
<dbReference type="PROSITE" id="PS51194">
    <property type="entry name" value="HELICASE_CTER"/>
    <property type="match status" value="1"/>
</dbReference>
<dbReference type="PANTHER" id="PTHR13710:SF105">
    <property type="entry name" value="ATP-DEPENDENT DNA HELICASE Q1"/>
    <property type="match status" value="1"/>
</dbReference>
<evidence type="ECO:0000256" key="2">
    <source>
        <dbReference type="ARBA" id="ARBA00001947"/>
    </source>
</evidence>
<evidence type="ECO:0000256" key="12">
    <source>
        <dbReference type="ARBA" id="ARBA00023172"/>
    </source>
</evidence>
<dbReference type="GO" id="GO:0043138">
    <property type="term" value="F:3'-5' DNA helicase activity"/>
    <property type="evidence" value="ECO:0007669"/>
    <property type="project" value="UniProtKB-EC"/>
</dbReference>
<dbReference type="RefSeq" id="WP_123176354.1">
    <property type="nucleotide sequence ID" value="NZ_QWDD01000001.1"/>
</dbReference>
<dbReference type="InterPro" id="IPR010997">
    <property type="entry name" value="HRDC-like_sf"/>
</dbReference>
<evidence type="ECO:0000259" key="20">
    <source>
        <dbReference type="PROSITE" id="PS51194"/>
    </source>
</evidence>
<dbReference type="NCBIfam" id="TIGR00614">
    <property type="entry name" value="recQ_fam"/>
    <property type="match status" value="1"/>
</dbReference>
<dbReference type="SUPFAM" id="SSF52540">
    <property type="entry name" value="P-loop containing nucleoside triphosphate hydrolases"/>
    <property type="match status" value="1"/>
</dbReference>
<feature type="domain" description="Rhodanese" evidence="17">
    <location>
        <begin position="209"/>
        <end position="272"/>
    </location>
</feature>
<accession>A0A3M9XQY5</accession>
<evidence type="ECO:0000259" key="17">
    <source>
        <dbReference type="PROSITE" id="PS50206"/>
    </source>
</evidence>
<proteinExistence type="inferred from homology"/>
<evidence type="ECO:0000256" key="16">
    <source>
        <dbReference type="NCBIfam" id="TIGR01389"/>
    </source>
</evidence>
<dbReference type="GO" id="GO:0006281">
    <property type="term" value="P:DNA repair"/>
    <property type="evidence" value="ECO:0007669"/>
    <property type="project" value="UniProtKB-KW"/>
</dbReference>
<dbReference type="GO" id="GO:0009378">
    <property type="term" value="F:four-way junction helicase activity"/>
    <property type="evidence" value="ECO:0007669"/>
    <property type="project" value="TreeGrafter"/>
</dbReference>
<dbReference type="Pfam" id="PF00271">
    <property type="entry name" value="Helicase_C"/>
    <property type="match status" value="1"/>
</dbReference>
<comment type="caution">
    <text evidence="21">The sequence shown here is derived from an EMBL/GenBank/DDBJ whole genome shotgun (WGS) entry which is preliminary data.</text>
</comment>
<keyword evidence="11" id="KW-0238">DNA-binding</keyword>
<evidence type="ECO:0000313" key="22">
    <source>
        <dbReference type="Proteomes" id="UP000268623"/>
    </source>
</evidence>
<dbReference type="GO" id="GO:0006310">
    <property type="term" value="P:DNA recombination"/>
    <property type="evidence" value="ECO:0007669"/>
    <property type="project" value="UniProtKB-UniRule"/>
</dbReference>
<comment type="cofactor">
    <cofactor evidence="1">
        <name>Mg(2+)</name>
        <dbReference type="ChEBI" id="CHEBI:18420"/>
    </cofactor>
</comment>
<keyword evidence="6" id="KW-0227">DNA damage</keyword>
<dbReference type="GO" id="GO:0003677">
    <property type="term" value="F:DNA binding"/>
    <property type="evidence" value="ECO:0007669"/>
    <property type="project" value="UniProtKB-KW"/>
</dbReference>
<dbReference type="InterPro" id="IPR032284">
    <property type="entry name" value="RecQ_Zn-bd"/>
</dbReference>
<feature type="domain" description="Helicase C-terminal" evidence="20">
    <location>
        <begin position="221"/>
        <end position="370"/>
    </location>
</feature>
<dbReference type="FunFam" id="3.40.50.300:FF:000156">
    <property type="entry name" value="ATP-dependent DNA helicase recQ"/>
    <property type="match status" value="1"/>
</dbReference>
<comment type="similarity">
    <text evidence="3">Belongs to the helicase family. RecQ subfamily.</text>
</comment>
<keyword evidence="5" id="KW-0547">Nucleotide-binding</keyword>
<gene>
    <name evidence="21" type="primary">recQ</name>
    <name evidence="21" type="ORF">D1O30_13350</name>
</gene>
<dbReference type="InterPro" id="IPR027417">
    <property type="entry name" value="P-loop_NTPase"/>
</dbReference>
<evidence type="ECO:0000256" key="11">
    <source>
        <dbReference type="ARBA" id="ARBA00023125"/>
    </source>
</evidence>
<evidence type="ECO:0000256" key="7">
    <source>
        <dbReference type="ARBA" id="ARBA00022801"/>
    </source>
</evidence>
<dbReference type="Gene3D" id="1.10.10.10">
    <property type="entry name" value="Winged helix-like DNA-binding domain superfamily/Winged helix DNA-binding domain"/>
    <property type="match status" value="1"/>
</dbReference>
<keyword evidence="10" id="KW-0067">ATP-binding</keyword>
<dbReference type="SMART" id="SM00487">
    <property type="entry name" value="DEXDc"/>
    <property type="match status" value="1"/>
</dbReference>
<evidence type="ECO:0000313" key="21">
    <source>
        <dbReference type="EMBL" id="RNJ50421.1"/>
    </source>
</evidence>
<keyword evidence="9" id="KW-0862">Zinc</keyword>
<dbReference type="InterPro" id="IPR002121">
    <property type="entry name" value="HRDC_dom"/>
</dbReference>
<evidence type="ECO:0000256" key="5">
    <source>
        <dbReference type="ARBA" id="ARBA00022741"/>
    </source>
</evidence>
<dbReference type="CDD" id="cd17920">
    <property type="entry name" value="DEXHc_RecQ"/>
    <property type="match status" value="1"/>
</dbReference>
<dbReference type="InterPro" id="IPR004589">
    <property type="entry name" value="DNA_helicase_ATP-dep_RecQ"/>
</dbReference>
<dbReference type="GO" id="GO:0046872">
    <property type="term" value="F:metal ion binding"/>
    <property type="evidence" value="ECO:0007669"/>
    <property type="project" value="UniProtKB-KW"/>
</dbReference>
<name>A0A3M9XQY5_9HYPH</name>
<dbReference type="GO" id="GO:0030894">
    <property type="term" value="C:replisome"/>
    <property type="evidence" value="ECO:0007669"/>
    <property type="project" value="TreeGrafter"/>
</dbReference>
<reference evidence="21 22" key="1">
    <citation type="submission" date="2018-08" db="EMBL/GenBank/DDBJ databases">
        <title>Genome sequence of Methylocystis hirsuta CSC1, a methanotroph able to accumulate PHAs.</title>
        <authorList>
            <person name="Bordel S."/>
            <person name="Rodriguez E."/>
            <person name="Gancedo J."/>
            <person name="Munoz R."/>
        </authorList>
    </citation>
    <scope>NUCLEOTIDE SEQUENCE [LARGE SCALE GENOMIC DNA]</scope>
    <source>
        <strain evidence="21 22">CSC1</strain>
    </source>
</reference>
<evidence type="ECO:0000256" key="8">
    <source>
        <dbReference type="ARBA" id="ARBA00022806"/>
    </source>
</evidence>
<dbReference type="OrthoDB" id="9760034at2"/>
<evidence type="ECO:0000259" key="19">
    <source>
        <dbReference type="PROSITE" id="PS51192"/>
    </source>
</evidence>
<dbReference type="PROSITE" id="PS50206">
    <property type="entry name" value="RHODANESE_3"/>
    <property type="match status" value="1"/>
</dbReference>
<evidence type="ECO:0000256" key="6">
    <source>
        <dbReference type="ARBA" id="ARBA00022763"/>
    </source>
</evidence>
<keyword evidence="22" id="KW-1185">Reference proteome</keyword>